<dbReference type="Pfam" id="PF02720">
    <property type="entry name" value="DUF222"/>
    <property type="match status" value="1"/>
</dbReference>
<dbReference type="RefSeq" id="WP_165628921.1">
    <property type="nucleotide sequence ID" value="NZ_BNAC01000001.1"/>
</dbReference>
<evidence type="ECO:0000313" key="3">
    <source>
        <dbReference type="EMBL" id="SFD16070.1"/>
    </source>
</evidence>
<evidence type="ECO:0000259" key="2">
    <source>
        <dbReference type="SMART" id="SM00507"/>
    </source>
</evidence>
<dbReference type="AlphaFoldDB" id="A0A1I1QD78"/>
<sequence>MLEADLRSRLGIAPPGFVVRRSWPVPVVLVPPPGGWRPVRVRVLPGADDGLAAFRAGLDADAALLDVARAAQRTVGAAQAEQARALAAFAARRPAALDLPDDAVGSQARDSRARRPDALTTVSEFCVDEVAAGLTLTTRRAEQLLTECVLLVERLPLVLAALDDGRITWDHVRVACDLLGGLSPELRDRAQAGLVGRAGGRTASDWRPVVRRWVMKADAEAITRRVAQAVRDRSVAVHPGADGMATLAATLPLPVARAVEDCLRGYARGARTPDDDRSAGERMADCLVALVLDPGAHGVTAVQAEVTVVVALQTLLGGDEPGEVSGDVVPAAMVRDLLRSLGLLRDGAAVDGEAIDAGLAEARGKGADAGPPARLLAARRTGGIGLAGVPRIAVADEQTGELAALTDVAGLRRAARDGSGLGPPPSAEAYRPCALLDVFVRLRDRRCRFPGCRVRARVCDVDHQQPRSQGGETAECNLACLCTHHHRLSHQAPGWTLSRERDGTGLTWVTPTGQTISTRPPPVLGWVDEHEPARPGGAAPAAASAATRHRRDAVRGLARGQVADGPPPF</sequence>
<proteinExistence type="predicted"/>
<keyword evidence="4" id="KW-1185">Reference proteome</keyword>
<feature type="domain" description="HNH nuclease" evidence="2">
    <location>
        <begin position="435"/>
        <end position="487"/>
    </location>
</feature>
<dbReference type="STRING" id="1225127.SAMN05661030_2566"/>
<dbReference type="SMART" id="SM00507">
    <property type="entry name" value="HNHc"/>
    <property type="match status" value="1"/>
</dbReference>
<evidence type="ECO:0000256" key="1">
    <source>
        <dbReference type="SAM" id="MobiDB-lite"/>
    </source>
</evidence>
<protein>
    <recommendedName>
        <fullName evidence="2">HNH nuclease domain-containing protein</fullName>
    </recommendedName>
</protein>
<evidence type="ECO:0000313" key="4">
    <source>
        <dbReference type="Proteomes" id="UP000199022"/>
    </source>
</evidence>
<dbReference type="CDD" id="cd00085">
    <property type="entry name" value="HNHc"/>
    <property type="match status" value="1"/>
</dbReference>
<feature type="region of interest" description="Disordered" evidence="1">
    <location>
        <begin position="530"/>
        <end position="569"/>
    </location>
</feature>
<gene>
    <name evidence="3" type="ORF">SAMN05661030_2566</name>
</gene>
<dbReference type="Gene3D" id="1.10.30.50">
    <property type="match status" value="1"/>
</dbReference>
<dbReference type="InterPro" id="IPR003870">
    <property type="entry name" value="DUF222"/>
</dbReference>
<dbReference type="EMBL" id="FOMD01000003">
    <property type="protein sequence ID" value="SFD16070.1"/>
    <property type="molecule type" value="Genomic_DNA"/>
</dbReference>
<name>A0A1I1QD78_9ACTN</name>
<accession>A0A1I1QD78</accession>
<dbReference type="InterPro" id="IPR003615">
    <property type="entry name" value="HNH_nuc"/>
</dbReference>
<reference evidence="4" key="1">
    <citation type="submission" date="2016-10" db="EMBL/GenBank/DDBJ databases">
        <authorList>
            <person name="Varghese N."/>
            <person name="Submissions S."/>
        </authorList>
    </citation>
    <scope>NUCLEOTIDE SEQUENCE [LARGE SCALE GENOMIC DNA]</scope>
    <source>
        <strain evidence="4">DSM 45962</strain>
    </source>
</reference>
<dbReference type="Proteomes" id="UP000199022">
    <property type="component" value="Unassembled WGS sequence"/>
</dbReference>
<organism evidence="3 4">
    <name type="scientific">Klenkia taihuensis</name>
    <dbReference type="NCBI Taxonomy" id="1225127"/>
    <lineage>
        <taxon>Bacteria</taxon>
        <taxon>Bacillati</taxon>
        <taxon>Actinomycetota</taxon>
        <taxon>Actinomycetes</taxon>
        <taxon>Geodermatophilales</taxon>
        <taxon>Geodermatophilaceae</taxon>
        <taxon>Klenkia</taxon>
    </lineage>
</organism>
<feature type="compositionally biased region" description="Low complexity" evidence="1">
    <location>
        <begin position="534"/>
        <end position="546"/>
    </location>
</feature>